<keyword evidence="2" id="KW-0378">Hydrolase</keyword>
<protein>
    <submittedName>
        <fullName evidence="3">Beta-glucosidase</fullName>
    </submittedName>
</protein>
<dbReference type="OrthoDB" id="65569at2759"/>
<dbReference type="InterPro" id="IPR017853">
    <property type="entry name" value="GH"/>
</dbReference>
<dbReference type="PROSITE" id="PS00653">
    <property type="entry name" value="GLYCOSYL_HYDROL_F1_2"/>
    <property type="match status" value="1"/>
</dbReference>
<dbReference type="GO" id="GO:0005975">
    <property type="term" value="P:carbohydrate metabolic process"/>
    <property type="evidence" value="ECO:0007669"/>
    <property type="project" value="InterPro"/>
</dbReference>
<organism evidence="3 4">
    <name type="scientific">Artemisia annua</name>
    <name type="common">Sweet wormwood</name>
    <dbReference type="NCBI Taxonomy" id="35608"/>
    <lineage>
        <taxon>Eukaryota</taxon>
        <taxon>Viridiplantae</taxon>
        <taxon>Streptophyta</taxon>
        <taxon>Embryophyta</taxon>
        <taxon>Tracheophyta</taxon>
        <taxon>Spermatophyta</taxon>
        <taxon>Magnoliopsida</taxon>
        <taxon>eudicotyledons</taxon>
        <taxon>Gunneridae</taxon>
        <taxon>Pentapetalae</taxon>
        <taxon>asterids</taxon>
        <taxon>campanulids</taxon>
        <taxon>Asterales</taxon>
        <taxon>Asteraceae</taxon>
        <taxon>Asteroideae</taxon>
        <taxon>Anthemideae</taxon>
        <taxon>Artemisiinae</taxon>
        <taxon>Artemisia</taxon>
    </lineage>
</organism>
<dbReference type="Gene3D" id="3.20.20.80">
    <property type="entry name" value="Glycosidases"/>
    <property type="match status" value="1"/>
</dbReference>
<accession>A0A2U1NG14</accession>
<dbReference type="Pfam" id="PF00232">
    <property type="entry name" value="Glyco_hydro_1"/>
    <property type="match status" value="1"/>
</dbReference>
<dbReference type="STRING" id="35608.A0A2U1NG14"/>
<evidence type="ECO:0000313" key="3">
    <source>
        <dbReference type="EMBL" id="PWA72396.1"/>
    </source>
</evidence>
<dbReference type="GO" id="GO:0004553">
    <property type="term" value="F:hydrolase activity, hydrolyzing O-glycosyl compounds"/>
    <property type="evidence" value="ECO:0007669"/>
    <property type="project" value="InterPro"/>
</dbReference>
<dbReference type="EMBL" id="PKPP01002911">
    <property type="protein sequence ID" value="PWA72396.1"/>
    <property type="molecule type" value="Genomic_DNA"/>
</dbReference>
<dbReference type="SUPFAM" id="SSF51445">
    <property type="entry name" value="(Trans)glycosidases"/>
    <property type="match status" value="1"/>
</dbReference>
<comment type="similarity">
    <text evidence="1">Belongs to the glycosyl hydrolase 1 family.</text>
</comment>
<dbReference type="InterPro" id="IPR033132">
    <property type="entry name" value="GH_1_N_CS"/>
</dbReference>
<keyword evidence="4" id="KW-1185">Reference proteome</keyword>
<comment type="caution">
    <text evidence="3">The sequence shown here is derived from an EMBL/GenBank/DDBJ whole genome shotgun (WGS) entry which is preliminary data.</text>
</comment>
<sequence>MACQTVGYTSDDINVGDFDRDFVWGAATSAYQIEGAASEGGRGPCVWDVFCLSNPGRIVGGDNGNNAVYAYYKTKVLVCLNCYSVEFMYVNSSRFELLVYP</sequence>
<gene>
    <name evidence="3" type="ORF">CTI12_AA271160</name>
</gene>
<proteinExistence type="inferred from homology"/>
<dbReference type="InterPro" id="IPR001360">
    <property type="entry name" value="Glyco_hydro_1"/>
</dbReference>
<evidence type="ECO:0000313" key="4">
    <source>
        <dbReference type="Proteomes" id="UP000245207"/>
    </source>
</evidence>
<reference evidence="3 4" key="1">
    <citation type="journal article" date="2018" name="Mol. Plant">
        <title>The genome of Artemisia annua provides insight into the evolution of Asteraceae family and artemisinin biosynthesis.</title>
        <authorList>
            <person name="Shen Q."/>
            <person name="Zhang L."/>
            <person name="Liao Z."/>
            <person name="Wang S."/>
            <person name="Yan T."/>
            <person name="Shi P."/>
            <person name="Liu M."/>
            <person name="Fu X."/>
            <person name="Pan Q."/>
            <person name="Wang Y."/>
            <person name="Lv Z."/>
            <person name="Lu X."/>
            <person name="Zhang F."/>
            <person name="Jiang W."/>
            <person name="Ma Y."/>
            <person name="Chen M."/>
            <person name="Hao X."/>
            <person name="Li L."/>
            <person name="Tang Y."/>
            <person name="Lv G."/>
            <person name="Zhou Y."/>
            <person name="Sun X."/>
            <person name="Brodelius P.E."/>
            <person name="Rose J.K.C."/>
            <person name="Tang K."/>
        </authorList>
    </citation>
    <scope>NUCLEOTIDE SEQUENCE [LARGE SCALE GENOMIC DNA]</scope>
    <source>
        <strain evidence="4">cv. Huhao1</strain>
        <tissue evidence="3">Leaf</tissue>
    </source>
</reference>
<dbReference type="AlphaFoldDB" id="A0A2U1NG14"/>
<name>A0A2U1NG14_ARTAN</name>
<dbReference type="Proteomes" id="UP000245207">
    <property type="component" value="Unassembled WGS sequence"/>
</dbReference>
<evidence type="ECO:0000256" key="1">
    <source>
        <dbReference type="ARBA" id="ARBA00010838"/>
    </source>
</evidence>
<evidence type="ECO:0000256" key="2">
    <source>
        <dbReference type="ARBA" id="ARBA00022801"/>
    </source>
</evidence>